<feature type="domain" description="CheC-like protein" evidence="3">
    <location>
        <begin position="11"/>
        <end position="46"/>
    </location>
</feature>
<dbReference type="SUPFAM" id="SSF103039">
    <property type="entry name" value="CheC-like"/>
    <property type="match status" value="1"/>
</dbReference>
<evidence type="ECO:0000259" key="3">
    <source>
        <dbReference type="Pfam" id="PF04509"/>
    </source>
</evidence>
<accession>A0A6J4K3C4</accession>
<evidence type="ECO:0000256" key="2">
    <source>
        <dbReference type="ARBA" id="ARBA00022801"/>
    </source>
</evidence>
<dbReference type="InterPro" id="IPR007597">
    <property type="entry name" value="CheC"/>
</dbReference>
<dbReference type="GO" id="GO:0016787">
    <property type="term" value="F:hydrolase activity"/>
    <property type="evidence" value="ECO:0007669"/>
    <property type="project" value="UniProtKB-KW"/>
</dbReference>
<dbReference type="AlphaFoldDB" id="A0A6J4K3C4"/>
<evidence type="ECO:0000256" key="1">
    <source>
        <dbReference type="ARBA" id="ARBA00022500"/>
    </source>
</evidence>
<keyword evidence="1" id="KW-0145">Chemotaxis</keyword>
<dbReference type="InterPro" id="IPR028976">
    <property type="entry name" value="CheC-like_sf"/>
</dbReference>
<name>A0A6J4K3C4_9BACT</name>
<dbReference type="EMBL" id="CADCTW010000001">
    <property type="protein sequence ID" value="CAA9294649.1"/>
    <property type="molecule type" value="Genomic_DNA"/>
</dbReference>
<dbReference type="PANTHER" id="PTHR43693:SF1">
    <property type="entry name" value="PROTEIN PHOSPHATASE CHEZ"/>
    <property type="match status" value="1"/>
</dbReference>
<dbReference type="InterPro" id="IPR050992">
    <property type="entry name" value="CheZ_family_phosphatases"/>
</dbReference>
<protein>
    <submittedName>
        <fullName evidence="4">Chemotaxis protein CheC -- inhibitor of MCP methylation</fullName>
    </submittedName>
</protein>
<dbReference type="CDD" id="cd17909">
    <property type="entry name" value="CheC_ClassI"/>
    <property type="match status" value="1"/>
</dbReference>
<sequence length="203" mass="20994">MMAASSSLSAMQLDALREVANIGAGHAATALSQMTGHSIMINVPALAVKGRDGIAELLESPHGEVAAVDVHMVGDLTGQTLLVFTHEAAKRLSGLLTGRPSEAGELNVLERSAVQEVGNILASAYLNALSQIVGGVLLPTPPRVYTGPGARVVGEAAARGPGSDPVLSINTRFTLEDGPEIRGTFLVLPDDESLARMLTALRV</sequence>
<evidence type="ECO:0000313" key="4">
    <source>
        <dbReference type="EMBL" id="CAA9294649.1"/>
    </source>
</evidence>
<gene>
    <name evidence="4" type="ORF">AVDCRST_MAG68-1746</name>
</gene>
<dbReference type="GO" id="GO:0006935">
    <property type="term" value="P:chemotaxis"/>
    <property type="evidence" value="ECO:0007669"/>
    <property type="project" value="UniProtKB-KW"/>
</dbReference>
<reference evidence="4" key="1">
    <citation type="submission" date="2020-02" db="EMBL/GenBank/DDBJ databases">
        <authorList>
            <person name="Meier V. D."/>
        </authorList>
    </citation>
    <scope>NUCLEOTIDE SEQUENCE</scope>
    <source>
        <strain evidence="4">AVDCRST_MAG68</strain>
    </source>
</reference>
<feature type="domain" description="CheC-like protein" evidence="3">
    <location>
        <begin position="110"/>
        <end position="145"/>
    </location>
</feature>
<dbReference type="Pfam" id="PF04509">
    <property type="entry name" value="CheC"/>
    <property type="match status" value="2"/>
</dbReference>
<proteinExistence type="predicted"/>
<dbReference type="Gene3D" id="3.40.1550.10">
    <property type="entry name" value="CheC-like"/>
    <property type="match status" value="1"/>
</dbReference>
<dbReference type="PANTHER" id="PTHR43693">
    <property type="entry name" value="PROTEIN PHOSPHATASE CHEZ"/>
    <property type="match status" value="1"/>
</dbReference>
<keyword evidence="2" id="KW-0378">Hydrolase</keyword>
<organism evidence="4">
    <name type="scientific">uncultured Gemmatimonadota bacterium</name>
    <dbReference type="NCBI Taxonomy" id="203437"/>
    <lineage>
        <taxon>Bacteria</taxon>
        <taxon>Pseudomonadati</taxon>
        <taxon>Gemmatimonadota</taxon>
        <taxon>environmental samples</taxon>
    </lineage>
</organism>